<sequence>MDQKNLSSSNSNTIDGLLSQDYIVGVIYDKIKDVYLMINYQQRGGLWFPYSERRINETSYQTIKRLIDPIIIHDSEQIQLVKVCSTKTLPFKGHDVLFYAIIPKSTTIINIWLNGKIEGIDFERQINILQNNAIVWLTTIQLKHISKLSRLLGMEPLSLNKQFKDIFHSTIKSNNINTSVIFEEVKIPQIETISKTSHNNSAEILLISAKFTSTIQEKLYEEYHNAVLPSDYLNLETFKELILRKGLDSQHIIDYFRAFDSTQRNYLTFLDYLLGLAALDPNTQHGGVPAEQRCRYIFRYYNINNNQRMTFDEFKLMIKDIHKNKGENLSNNTLNDEALQMFRSFGLRSSDQTLSLMDFLSGVGQLRFRGTSVLFRLNMPISEFFQRSSLSLTPNTLIIPSSTSNTITSHRTLNTKTMTRRSGTQQQLSNISIDESHPYEIATHIIKVKKTGVVVNITSLYDLDVAGAISGSTALFFDDDNGKFDRINSQNCFNQRTHANEMLHGLRYFERGAKEGYPTPCSKSGPALKDPFSWGKVDMAGMARCLLVLCKQVYSIFIKEDRLLRLTSACYILGDLHGNFRDLLCFEKTFWRLGPVLTPASLLFLGDYVDRGQEGIEVVAYLFAQKVLCPHKVYLLRGNHELRNVQDMFQFHGECRRKFGIDLGEQVWEEINRCFDAMPICALVDNRILCVHGGIPSLDNKNDFFKLVSQIPCPLRDPENESPLAWELLWNDPLSNDIRDLDNTNNEFILNVRRGTGFFFSSKALNDFLYQNSLSYVVRAHEVQQQGFKVQLNGRLLTVFSSSHYCGGENEAATVLCDSNKLRLIRLDTSS</sequence>
<dbReference type="PROSITE" id="PS00125">
    <property type="entry name" value="SER_THR_PHOSPHATASE"/>
    <property type="match status" value="1"/>
</dbReference>
<dbReference type="GO" id="GO:0005737">
    <property type="term" value="C:cytoplasm"/>
    <property type="evidence" value="ECO:0007669"/>
    <property type="project" value="TreeGrafter"/>
</dbReference>
<dbReference type="GO" id="GO:0005634">
    <property type="term" value="C:nucleus"/>
    <property type="evidence" value="ECO:0007669"/>
    <property type="project" value="TreeGrafter"/>
</dbReference>
<proteinExistence type="inferred from homology"/>
<dbReference type="Gene3D" id="3.60.21.10">
    <property type="match status" value="1"/>
</dbReference>
<dbReference type="PANTHER" id="PTHR11668">
    <property type="entry name" value="SERINE/THREONINE PROTEIN PHOSPHATASE"/>
    <property type="match status" value="1"/>
</dbReference>
<dbReference type="PRINTS" id="PR00114">
    <property type="entry name" value="STPHPHTASE"/>
</dbReference>
<dbReference type="SUPFAM" id="SSF47473">
    <property type="entry name" value="EF-hand"/>
    <property type="match status" value="1"/>
</dbReference>
<evidence type="ECO:0000313" key="6">
    <source>
        <dbReference type="Proteomes" id="UP000663870"/>
    </source>
</evidence>
<dbReference type="EMBL" id="CAJNOL010000087">
    <property type="protein sequence ID" value="CAF0832101.1"/>
    <property type="molecule type" value="Genomic_DNA"/>
</dbReference>
<evidence type="ECO:0000313" key="4">
    <source>
        <dbReference type="EMBL" id="CAF0721701.1"/>
    </source>
</evidence>
<dbReference type="PROSITE" id="PS50222">
    <property type="entry name" value="EF_HAND_2"/>
    <property type="match status" value="1"/>
</dbReference>
<protein>
    <recommendedName>
        <fullName evidence="2">Serine/threonine-protein phosphatase</fullName>
        <ecNumber evidence="2">3.1.3.16</ecNumber>
    </recommendedName>
</protein>
<evidence type="ECO:0000256" key="2">
    <source>
        <dbReference type="RuleBase" id="RU004273"/>
    </source>
</evidence>
<evidence type="ECO:0000313" key="5">
    <source>
        <dbReference type="EMBL" id="CAF0832101.1"/>
    </source>
</evidence>
<dbReference type="InterPro" id="IPR002048">
    <property type="entry name" value="EF_hand_dom"/>
</dbReference>
<dbReference type="CDD" id="cd00144">
    <property type="entry name" value="MPP_PPP_family"/>
    <property type="match status" value="1"/>
</dbReference>
<dbReference type="Proteomes" id="UP000663870">
    <property type="component" value="Unassembled WGS sequence"/>
</dbReference>
<dbReference type="Pfam" id="PF00149">
    <property type="entry name" value="Metallophos"/>
    <property type="match status" value="1"/>
</dbReference>
<dbReference type="Gene3D" id="1.10.238.10">
    <property type="entry name" value="EF-hand"/>
    <property type="match status" value="1"/>
</dbReference>
<comment type="catalytic activity">
    <reaction evidence="2">
        <text>O-phospho-L-threonyl-[protein] + H2O = L-threonyl-[protein] + phosphate</text>
        <dbReference type="Rhea" id="RHEA:47004"/>
        <dbReference type="Rhea" id="RHEA-COMP:11060"/>
        <dbReference type="Rhea" id="RHEA-COMP:11605"/>
        <dbReference type="ChEBI" id="CHEBI:15377"/>
        <dbReference type="ChEBI" id="CHEBI:30013"/>
        <dbReference type="ChEBI" id="CHEBI:43474"/>
        <dbReference type="ChEBI" id="CHEBI:61977"/>
        <dbReference type="EC" id="3.1.3.16"/>
    </reaction>
</comment>
<dbReference type="GO" id="GO:0005509">
    <property type="term" value="F:calcium ion binding"/>
    <property type="evidence" value="ECO:0007669"/>
    <property type="project" value="InterPro"/>
</dbReference>
<comment type="similarity">
    <text evidence="1 2">Belongs to the PPP phosphatase family.</text>
</comment>
<accession>A0A813UTF3</accession>
<dbReference type="EC" id="3.1.3.16" evidence="2"/>
<dbReference type="InterPro" id="IPR006186">
    <property type="entry name" value="Ser/Thr-sp_prot-phosphatase"/>
</dbReference>
<comment type="caution">
    <text evidence="5">The sequence shown here is derived from an EMBL/GenBank/DDBJ whole genome shotgun (WGS) entry which is preliminary data.</text>
</comment>
<dbReference type="InterPro" id="IPR011992">
    <property type="entry name" value="EF-hand-dom_pair"/>
</dbReference>
<dbReference type="InterPro" id="IPR004843">
    <property type="entry name" value="Calcineurin-like_PHP"/>
</dbReference>
<dbReference type="PANTHER" id="PTHR11668:SF496">
    <property type="entry name" value="SERINE_THREONINE-PROTEIN PHOSPHATASE"/>
    <property type="match status" value="1"/>
</dbReference>
<feature type="domain" description="EF-hand" evidence="3">
    <location>
        <begin position="289"/>
        <end position="324"/>
    </location>
</feature>
<dbReference type="Proteomes" id="UP000663854">
    <property type="component" value="Unassembled WGS sequence"/>
</dbReference>
<dbReference type="SMART" id="SM00156">
    <property type="entry name" value="PP2Ac"/>
    <property type="match status" value="1"/>
</dbReference>
<dbReference type="InterPro" id="IPR029052">
    <property type="entry name" value="Metallo-depent_PP-like"/>
</dbReference>
<keyword evidence="2" id="KW-0378">Hydrolase</keyword>
<dbReference type="SUPFAM" id="SSF56300">
    <property type="entry name" value="Metallo-dependent phosphatases"/>
    <property type="match status" value="1"/>
</dbReference>
<gene>
    <name evidence="5" type="ORF">JXQ802_LOCUS5749</name>
    <name evidence="4" type="ORF">PYM288_LOCUS245</name>
</gene>
<dbReference type="AlphaFoldDB" id="A0A813UTF3"/>
<name>A0A813UTF3_9BILA</name>
<dbReference type="EMBL" id="CAJNOH010000001">
    <property type="protein sequence ID" value="CAF0721701.1"/>
    <property type="molecule type" value="Genomic_DNA"/>
</dbReference>
<dbReference type="GO" id="GO:0004722">
    <property type="term" value="F:protein serine/threonine phosphatase activity"/>
    <property type="evidence" value="ECO:0007669"/>
    <property type="project" value="UniProtKB-EC"/>
</dbReference>
<organism evidence="5 6">
    <name type="scientific">Rotaria sordida</name>
    <dbReference type="NCBI Taxonomy" id="392033"/>
    <lineage>
        <taxon>Eukaryota</taxon>
        <taxon>Metazoa</taxon>
        <taxon>Spiralia</taxon>
        <taxon>Gnathifera</taxon>
        <taxon>Rotifera</taxon>
        <taxon>Eurotatoria</taxon>
        <taxon>Bdelloidea</taxon>
        <taxon>Philodinida</taxon>
        <taxon>Philodinidae</taxon>
        <taxon>Rotaria</taxon>
    </lineage>
</organism>
<evidence type="ECO:0000259" key="3">
    <source>
        <dbReference type="PROSITE" id="PS50222"/>
    </source>
</evidence>
<evidence type="ECO:0000256" key="1">
    <source>
        <dbReference type="ARBA" id="ARBA00008294"/>
    </source>
</evidence>
<reference evidence="5" key="1">
    <citation type="submission" date="2021-02" db="EMBL/GenBank/DDBJ databases">
        <authorList>
            <person name="Nowell W R."/>
        </authorList>
    </citation>
    <scope>NUCLEOTIDE SEQUENCE</scope>
</reference>
<dbReference type="InterPro" id="IPR050341">
    <property type="entry name" value="PP1_catalytic_subunit"/>
</dbReference>
<keyword evidence="6" id="KW-1185">Reference proteome</keyword>